<dbReference type="PROSITE" id="PS51186">
    <property type="entry name" value="GNAT"/>
    <property type="match status" value="1"/>
</dbReference>
<dbReference type="OrthoDB" id="71043at2759"/>
<dbReference type="GO" id="GO:0016747">
    <property type="term" value="F:acyltransferase activity, transferring groups other than amino-acyl groups"/>
    <property type="evidence" value="ECO:0007669"/>
    <property type="project" value="InterPro"/>
</dbReference>
<dbReference type="GeneID" id="24128167"/>
<dbReference type="Pfam" id="PF00583">
    <property type="entry name" value="Acetyltransf_1"/>
    <property type="match status" value="1"/>
</dbReference>
<reference evidence="3 4" key="1">
    <citation type="journal article" date="2013" name="PLoS Genet.">
        <title>Distinctive expansion of potential virulence genes in the genome of the oomycete fish pathogen Saprolegnia parasitica.</title>
        <authorList>
            <person name="Jiang R.H."/>
            <person name="de Bruijn I."/>
            <person name="Haas B.J."/>
            <person name="Belmonte R."/>
            <person name="Lobach L."/>
            <person name="Christie J."/>
            <person name="van den Ackerveken G."/>
            <person name="Bottin A."/>
            <person name="Bulone V."/>
            <person name="Diaz-Moreno S.M."/>
            <person name="Dumas B."/>
            <person name="Fan L."/>
            <person name="Gaulin E."/>
            <person name="Govers F."/>
            <person name="Grenville-Briggs L.J."/>
            <person name="Horner N.R."/>
            <person name="Levin J.Z."/>
            <person name="Mammella M."/>
            <person name="Meijer H.J."/>
            <person name="Morris P."/>
            <person name="Nusbaum C."/>
            <person name="Oome S."/>
            <person name="Phillips A.J."/>
            <person name="van Rooyen D."/>
            <person name="Rzeszutek E."/>
            <person name="Saraiva M."/>
            <person name="Secombes C.J."/>
            <person name="Seidl M.F."/>
            <person name="Snel B."/>
            <person name="Stassen J.H."/>
            <person name="Sykes S."/>
            <person name="Tripathy S."/>
            <person name="van den Berg H."/>
            <person name="Vega-Arreguin J.C."/>
            <person name="Wawra S."/>
            <person name="Young S.K."/>
            <person name="Zeng Q."/>
            <person name="Dieguez-Uribeondo J."/>
            <person name="Russ C."/>
            <person name="Tyler B.M."/>
            <person name="van West P."/>
        </authorList>
    </citation>
    <scope>NUCLEOTIDE SEQUENCE [LARGE SCALE GENOMIC DNA]</scope>
    <source>
        <strain evidence="3 4">CBS 223.65</strain>
    </source>
</reference>
<dbReference type="RefSeq" id="XP_012200458.1">
    <property type="nucleotide sequence ID" value="XM_012345068.1"/>
</dbReference>
<evidence type="ECO:0000256" key="1">
    <source>
        <dbReference type="SAM" id="Phobius"/>
    </source>
</evidence>
<dbReference type="VEuPathDB" id="FungiDB:SPRG_05786"/>
<dbReference type="InterPro" id="IPR016181">
    <property type="entry name" value="Acyl_CoA_acyltransferase"/>
</dbReference>
<dbReference type="Gene3D" id="3.40.630.30">
    <property type="match status" value="1"/>
</dbReference>
<accession>A0A067CI94</accession>
<evidence type="ECO:0000259" key="2">
    <source>
        <dbReference type="PROSITE" id="PS51186"/>
    </source>
</evidence>
<evidence type="ECO:0000313" key="4">
    <source>
        <dbReference type="Proteomes" id="UP000030745"/>
    </source>
</evidence>
<keyword evidence="1" id="KW-0812">Transmembrane</keyword>
<dbReference type="AlphaFoldDB" id="A0A067CI94"/>
<organism evidence="3 4">
    <name type="scientific">Saprolegnia parasitica (strain CBS 223.65)</name>
    <dbReference type="NCBI Taxonomy" id="695850"/>
    <lineage>
        <taxon>Eukaryota</taxon>
        <taxon>Sar</taxon>
        <taxon>Stramenopiles</taxon>
        <taxon>Oomycota</taxon>
        <taxon>Saprolegniomycetes</taxon>
        <taxon>Saprolegniales</taxon>
        <taxon>Saprolegniaceae</taxon>
        <taxon>Saprolegnia</taxon>
    </lineage>
</organism>
<dbReference type="Proteomes" id="UP000030745">
    <property type="component" value="Unassembled WGS sequence"/>
</dbReference>
<dbReference type="CDD" id="cd04301">
    <property type="entry name" value="NAT_SF"/>
    <property type="match status" value="1"/>
</dbReference>
<evidence type="ECO:0000313" key="3">
    <source>
        <dbReference type="EMBL" id="KDO28915.1"/>
    </source>
</evidence>
<keyword evidence="4" id="KW-1185">Reference proteome</keyword>
<sequence>MELVPASRLTASQAAQLLELVTISMQDEPPMMALDPDSAAQRYVITKWLTEKRLSANVAASYVYLDDDGRIIAHGILGFFFAPYYIGWAAFRRLQVLMSDLHDAGPDAYKLQALAVDPTRRGQGIGTRFVQSLLHEALPAGATVQLFTQVDRNVSFYEKLGFCTVATATTTVEDYAFPNYVMTATP</sequence>
<dbReference type="SUPFAM" id="SSF55729">
    <property type="entry name" value="Acyl-CoA N-acyltransferases (Nat)"/>
    <property type="match status" value="1"/>
</dbReference>
<dbReference type="OMA" id="RYVITKW"/>
<keyword evidence="1" id="KW-0472">Membrane</keyword>
<name>A0A067CI94_SAPPC</name>
<dbReference type="EMBL" id="KK583209">
    <property type="protein sequence ID" value="KDO28915.1"/>
    <property type="molecule type" value="Genomic_DNA"/>
</dbReference>
<protein>
    <recommendedName>
        <fullName evidence="2">N-acetyltransferase domain-containing protein</fullName>
    </recommendedName>
</protein>
<dbReference type="PANTHER" id="PTHR42791:SF1">
    <property type="entry name" value="N-ACETYLTRANSFERASE DOMAIN-CONTAINING PROTEIN"/>
    <property type="match status" value="1"/>
</dbReference>
<dbReference type="STRING" id="695850.A0A067CI94"/>
<proteinExistence type="predicted"/>
<feature type="domain" description="N-acetyltransferase" evidence="2">
    <location>
        <begin position="18"/>
        <end position="186"/>
    </location>
</feature>
<dbReference type="KEGG" id="spar:SPRG_05786"/>
<feature type="transmembrane region" description="Helical" evidence="1">
    <location>
        <begin position="71"/>
        <end position="91"/>
    </location>
</feature>
<dbReference type="InterPro" id="IPR052523">
    <property type="entry name" value="Trichothecene_AcTrans"/>
</dbReference>
<dbReference type="InterPro" id="IPR000182">
    <property type="entry name" value="GNAT_dom"/>
</dbReference>
<dbReference type="PANTHER" id="PTHR42791">
    <property type="entry name" value="GNAT FAMILY ACETYLTRANSFERASE"/>
    <property type="match status" value="1"/>
</dbReference>
<keyword evidence="1" id="KW-1133">Transmembrane helix</keyword>
<gene>
    <name evidence="3" type="ORF">SPRG_05786</name>
</gene>